<organism evidence="1 2">
    <name type="scientific">Sparassis crispa</name>
    <dbReference type="NCBI Taxonomy" id="139825"/>
    <lineage>
        <taxon>Eukaryota</taxon>
        <taxon>Fungi</taxon>
        <taxon>Dikarya</taxon>
        <taxon>Basidiomycota</taxon>
        <taxon>Agaricomycotina</taxon>
        <taxon>Agaricomycetes</taxon>
        <taxon>Polyporales</taxon>
        <taxon>Sparassidaceae</taxon>
        <taxon>Sparassis</taxon>
    </lineage>
</organism>
<sequence>MMAQLHILRFSLFRMAVLKRKGRYGATERTDAAVYGAKEDDGLAIHDRSDVDPV</sequence>
<name>A0A401GMA2_9APHY</name>
<reference evidence="1 2" key="1">
    <citation type="journal article" date="2018" name="Sci. Rep.">
        <title>Genome sequence of the cauliflower mushroom Sparassis crispa (Hanabiratake) and its association with beneficial usage.</title>
        <authorList>
            <person name="Kiyama R."/>
            <person name="Furutani Y."/>
            <person name="Kawaguchi K."/>
            <person name="Nakanishi T."/>
        </authorList>
    </citation>
    <scope>NUCLEOTIDE SEQUENCE [LARGE SCALE GENOMIC DNA]</scope>
</reference>
<comment type="caution">
    <text evidence="1">The sequence shown here is derived from an EMBL/GenBank/DDBJ whole genome shotgun (WGS) entry which is preliminary data.</text>
</comment>
<dbReference type="RefSeq" id="XP_027614239.1">
    <property type="nucleotide sequence ID" value="XM_027758438.1"/>
</dbReference>
<evidence type="ECO:0000313" key="2">
    <source>
        <dbReference type="Proteomes" id="UP000287166"/>
    </source>
</evidence>
<dbReference type="Proteomes" id="UP000287166">
    <property type="component" value="Unassembled WGS sequence"/>
</dbReference>
<evidence type="ECO:0000313" key="1">
    <source>
        <dbReference type="EMBL" id="GBE83326.1"/>
    </source>
</evidence>
<dbReference type="GeneID" id="38780243"/>
<gene>
    <name evidence="1" type="ORF">SCP_0503740</name>
</gene>
<dbReference type="EMBL" id="BFAD01000005">
    <property type="protein sequence ID" value="GBE83326.1"/>
    <property type="molecule type" value="Genomic_DNA"/>
</dbReference>
<accession>A0A401GMA2</accession>
<protein>
    <submittedName>
        <fullName evidence="1">Uncharacterized protein</fullName>
    </submittedName>
</protein>
<dbReference type="InParanoid" id="A0A401GMA2"/>
<dbReference type="AlphaFoldDB" id="A0A401GMA2"/>
<proteinExistence type="predicted"/>
<keyword evidence="2" id="KW-1185">Reference proteome</keyword>